<dbReference type="SFLD" id="SFLDS00019">
    <property type="entry name" value="Glutathione_Transferase_(cytos"/>
    <property type="match status" value="1"/>
</dbReference>
<dbReference type="FunFam" id="1.20.1050.10:FF:000005">
    <property type="entry name" value="Glutathione S-transferase A1"/>
    <property type="match status" value="1"/>
</dbReference>
<reference evidence="6" key="2">
    <citation type="submission" date="2025-09" db="UniProtKB">
        <authorList>
            <consortium name="Ensembl"/>
        </authorList>
    </citation>
    <scope>IDENTIFICATION</scope>
</reference>
<feature type="domain" description="GST C-terminal" evidence="5">
    <location>
        <begin position="85"/>
        <end position="205"/>
    </location>
</feature>
<evidence type="ECO:0000313" key="7">
    <source>
        <dbReference type="Proteomes" id="UP000694569"/>
    </source>
</evidence>
<dbReference type="AlphaFoldDB" id="A0A8C5MLA2"/>
<dbReference type="GeneTree" id="ENSGT00940000161750"/>
<evidence type="ECO:0000256" key="3">
    <source>
        <dbReference type="ARBA" id="ARBA00022679"/>
    </source>
</evidence>
<organism evidence="6 7">
    <name type="scientific">Leptobrachium leishanense</name>
    <name type="common">Leishan spiny toad</name>
    <dbReference type="NCBI Taxonomy" id="445787"/>
    <lineage>
        <taxon>Eukaryota</taxon>
        <taxon>Metazoa</taxon>
        <taxon>Chordata</taxon>
        <taxon>Craniata</taxon>
        <taxon>Vertebrata</taxon>
        <taxon>Euteleostomi</taxon>
        <taxon>Amphibia</taxon>
        <taxon>Batrachia</taxon>
        <taxon>Anura</taxon>
        <taxon>Pelobatoidea</taxon>
        <taxon>Megophryidae</taxon>
        <taxon>Leptobrachium</taxon>
    </lineage>
</organism>
<dbReference type="PANTHER" id="PTHR11571:SF230">
    <property type="entry name" value="GLUTATHIONE TRANSFERASE"/>
    <property type="match status" value="1"/>
</dbReference>
<sequence>MCEKPMLYYFNGRGRAESIRWLLAAAGVPFLETFIDTREQYEKLLEDGCLLFQQIPMLEIDGMKLVQTRAILCYIAAKYNLYGKDLKDRAHIDMYVEGTADVMALVLTRPFLAENESQKQLELIKDRTMNRYYPVYEKALQDKDFLVGDQLSWADIHLLECILMVEELHDDILCQFPNLLDFKERISQVPTIKTFLQPGSPKKPIADANYVPTVLRVLHL</sequence>
<dbReference type="InterPro" id="IPR003080">
    <property type="entry name" value="GST_alpha"/>
</dbReference>
<accession>A0A8C5MLA2</accession>
<dbReference type="PANTHER" id="PTHR11571">
    <property type="entry name" value="GLUTATHIONE S-TRANSFERASE"/>
    <property type="match status" value="1"/>
</dbReference>
<protein>
    <recommendedName>
        <fullName evidence="2">glutathione transferase</fullName>
        <ecNumber evidence="2">2.5.1.18</ecNumber>
    </recommendedName>
</protein>
<proteinExistence type="inferred from homology"/>
<dbReference type="Gene3D" id="1.20.1050.10">
    <property type="match status" value="1"/>
</dbReference>
<dbReference type="SFLD" id="SFLDG01205">
    <property type="entry name" value="AMPS.1"/>
    <property type="match status" value="1"/>
</dbReference>
<dbReference type="PROSITE" id="PS50404">
    <property type="entry name" value="GST_NTER"/>
    <property type="match status" value="1"/>
</dbReference>
<dbReference type="PROSITE" id="PS50405">
    <property type="entry name" value="GST_CTER"/>
    <property type="match status" value="1"/>
</dbReference>
<dbReference type="SUPFAM" id="SSF47616">
    <property type="entry name" value="GST C-terminal domain-like"/>
    <property type="match status" value="1"/>
</dbReference>
<dbReference type="EC" id="2.5.1.18" evidence="2"/>
<dbReference type="Proteomes" id="UP000694569">
    <property type="component" value="Unplaced"/>
</dbReference>
<dbReference type="GO" id="GO:0006749">
    <property type="term" value="P:glutathione metabolic process"/>
    <property type="evidence" value="ECO:0007669"/>
    <property type="project" value="TreeGrafter"/>
</dbReference>
<dbReference type="InterPro" id="IPR004046">
    <property type="entry name" value="GST_C"/>
</dbReference>
<dbReference type="PRINTS" id="PR01266">
    <property type="entry name" value="GSTRNSFRASEA"/>
</dbReference>
<dbReference type="InterPro" id="IPR010987">
    <property type="entry name" value="Glutathione-S-Trfase_C-like"/>
</dbReference>
<evidence type="ECO:0000313" key="6">
    <source>
        <dbReference type="Ensembl" id="ENSLLEP00000013750.1"/>
    </source>
</evidence>
<evidence type="ECO:0000256" key="2">
    <source>
        <dbReference type="ARBA" id="ARBA00012452"/>
    </source>
</evidence>
<dbReference type="SFLD" id="SFLDG00363">
    <property type="entry name" value="AMPS_(cytGST):_Alpha-__Mu-__Pi"/>
    <property type="match status" value="1"/>
</dbReference>
<comment type="similarity">
    <text evidence="1">Belongs to the GST superfamily. Alpha family.</text>
</comment>
<dbReference type="SUPFAM" id="SSF52833">
    <property type="entry name" value="Thioredoxin-like"/>
    <property type="match status" value="1"/>
</dbReference>
<dbReference type="InterPro" id="IPR036282">
    <property type="entry name" value="Glutathione-S-Trfase_C_sf"/>
</dbReference>
<dbReference type="Gene3D" id="3.40.30.10">
    <property type="entry name" value="Glutaredoxin"/>
    <property type="match status" value="1"/>
</dbReference>
<dbReference type="InterPro" id="IPR004045">
    <property type="entry name" value="Glutathione_S-Trfase_N"/>
</dbReference>
<dbReference type="InterPro" id="IPR050213">
    <property type="entry name" value="GST_superfamily"/>
</dbReference>
<dbReference type="Ensembl" id="ENSLLET00000014281.1">
    <property type="protein sequence ID" value="ENSLLEP00000013750.1"/>
    <property type="gene ID" value="ENSLLEG00000008701.1"/>
</dbReference>
<keyword evidence="7" id="KW-1185">Reference proteome</keyword>
<dbReference type="OrthoDB" id="414243at2759"/>
<evidence type="ECO:0000259" key="5">
    <source>
        <dbReference type="PROSITE" id="PS50405"/>
    </source>
</evidence>
<evidence type="ECO:0000256" key="1">
    <source>
        <dbReference type="ARBA" id="ARBA00011055"/>
    </source>
</evidence>
<dbReference type="InterPro" id="IPR036249">
    <property type="entry name" value="Thioredoxin-like_sf"/>
</dbReference>
<reference evidence="6" key="1">
    <citation type="submission" date="2025-08" db="UniProtKB">
        <authorList>
            <consortium name="Ensembl"/>
        </authorList>
    </citation>
    <scope>IDENTIFICATION</scope>
</reference>
<feature type="domain" description="GST N-terminal" evidence="4">
    <location>
        <begin position="3"/>
        <end position="83"/>
    </location>
</feature>
<keyword evidence="3" id="KW-0808">Transferase</keyword>
<evidence type="ECO:0000259" key="4">
    <source>
        <dbReference type="PROSITE" id="PS50404"/>
    </source>
</evidence>
<dbReference type="Pfam" id="PF02798">
    <property type="entry name" value="GST_N"/>
    <property type="match status" value="1"/>
</dbReference>
<dbReference type="Pfam" id="PF14497">
    <property type="entry name" value="GST_C_3"/>
    <property type="match status" value="1"/>
</dbReference>
<dbReference type="GO" id="GO:0004364">
    <property type="term" value="F:glutathione transferase activity"/>
    <property type="evidence" value="ECO:0007669"/>
    <property type="project" value="UniProtKB-EC"/>
</dbReference>
<name>A0A8C5MLA2_9ANUR</name>
<dbReference type="InterPro" id="IPR040079">
    <property type="entry name" value="Glutathione_S-Trfase"/>
</dbReference>